<evidence type="ECO:0000256" key="1">
    <source>
        <dbReference type="SAM" id="MobiDB-lite"/>
    </source>
</evidence>
<feature type="region of interest" description="Disordered" evidence="1">
    <location>
        <begin position="50"/>
        <end position="72"/>
    </location>
</feature>
<dbReference type="Proteomes" id="UP000054596">
    <property type="component" value="Unassembled WGS sequence"/>
</dbReference>
<comment type="caution">
    <text evidence="2">The sequence shown here is derived from an EMBL/GenBank/DDBJ whole genome shotgun (WGS) entry which is preliminary data.</text>
</comment>
<proteinExistence type="predicted"/>
<keyword evidence="3" id="KW-1185">Reference proteome</keyword>
<reference evidence="2" key="1">
    <citation type="submission" date="2016-01" db="EMBL/GenBank/DDBJ databases">
        <authorList>
            <person name="Peeters C."/>
        </authorList>
    </citation>
    <scope>NUCLEOTIDE SEQUENCE [LARGE SCALE GENOMIC DNA]</scope>
    <source>
        <strain evidence="2">LMG 29325</strain>
    </source>
</reference>
<protein>
    <submittedName>
        <fullName evidence="2">Uncharacterized protein</fullName>
    </submittedName>
</protein>
<accession>A0A158D7A0</accession>
<evidence type="ECO:0000313" key="3">
    <source>
        <dbReference type="Proteomes" id="UP000054596"/>
    </source>
</evidence>
<dbReference type="AlphaFoldDB" id="A0A158D7A0"/>
<feature type="compositionally biased region" description="Basic and acidic residues" evidence="1">
    <location>
        <begin position="62"/>
        <end position="72"/>
    </location>
</feature>
<name>A0A158D7A0_9BURK</name>
<evidence type="ECO:0000313" key="2">
    <source>
        <dbReference type="EMBL" id="SAK90363.1"/>
    </source>
</evidence>
<dbReference type="EMBL" id="FCOJ02000072">
    <property type="protein sequence ID" value="SAK90363.1"/>
    <property type="molecule type" value="Genomic_DNA"/>
</dbReference>
<dbReference type="STRING" id="1777143.AWB82_06359"/>
<organism evidence="2 3">
    <name type="scientific">Caballeronia glebae</name>
    <dbReference type="NCBI Taxonomy" id="1777143"/>
    <lineage>
        <taxon>Bacteria</taxon>
        <taxon>Pseudomonadati</taxon>
        <taxon>Pseudomonadota</taxon>
        <taxon>Betaproteobacteria</taxon>
        <taxon>Burkholderiales</taxon>
        <taxon>Burkholderiaceae</taxon>
        <taxon>Caballeronia</taxon>
    </lineage>
</organism>
<sequence length="119" mass="13365">MRWRRRTAKVCSHTIRGLQSLQSIVALEHHVNKFQLEQTKAFKLANDLKKGGPGRVGAADAQKTDRREQRKLDQAKGLVPFACKLDEKLVKQLKERAEAHEGGLTEALAELLVKAGLER</sequence>
<gene>
    <name evidence="2" type="ORF">AWB82_06359</name>
</gene>